<comment type="caution">
    <text evidence="2">The sequence shown here is derived from an EMBL/GenBank/DDBJ whole genome shotgun (WGS) entry which is preliminary data.</text>
</comment>
<evidence type="ECO:0000313" key="2">
    <source>
        <dbReference type="EMBL" id="KAG8191820.1"/>
    </source>
</evidence>
<feature type="region of interest" description="Disordered" evidence="1">
    <location>
        <begin position="1"/>
        <end position="29"/>
    </location>
</feature>
<accession>A0AAV6V4X2</accession>
<reference evidence="2 3" key="1">
    <citation type="journal article" date="2022" name="Nat. Ecol. Evol.">
        <title>A masculinizing supergene underlies an exaggerated male reproductive morph in a spider.</title>
        <authorList>
            <person name="Hendrickx F."/>
            <person name="De Corte Z."/>
            <person name="Sonet G."/>
            <person name="Van Belleghem S.M."/>
            <person name="Kostlbacher S."/>
            <person name="Vangestel C."/>
        </authorList>
    </citation>
    <scope>NUCLEOTIDE SEQUENCE [LARGE SCALE GENOMIC DNA]</scope>
    <source>
        <strain evidence="2">W744_W776</strain>
    </source>
</reference>
<protein>
    <submittedName>
        <fullName evidence="2">Uncharacterized protein</fullName>
    </submittedName>
</protein>
<evidence type="ECO:0000313" key="3">
    <source>
        <dbReference type="Proteomes" id="UP000827092"/>
    </source>
</evidence>
<proteinExistence type="predicted"/>
<dbReference type="AlphaFoldDB" id="A0AAV6V4X2"/>
<dbReference type="EMBL" id="JAFNEN010000151">
    <property type="protein sequence ID" value="KAG8191820.1"/>
    <property type="molecule type" value="Genomic_DNA"/>
</dbReference>
<evidence type="ECO:0000256" key="1">
    <source>
        <dbReference type="SAM" id="MobiDB-lite"/>
    </source>
</evidence>
<sequence>MGRKRKSTAKKSEEMRKKRQAPVVSSAVVQQEDAAENSLNRIRELNTHVPMFQLPLLYLFLQMNTSL</sequence>
<keyword evidence="3" id="KW-1185">Reference proteome</keyword>
<name>A0AAV6V4X2_9ARAC</name>
<dbReference type="Proteomes" id="UP000827092">
    <property type="component" value="Unassembled WGS sequence"/>
</dbReference>
<gene>
    <name evidence="2" type="ORF">JTE90_022812</name>
</gene>
<organism evidence="2 3">
    <name type="scientific">Oedothorax gibbosus</name>
    <dbReference type="NCBI Taxonomy" id="931172"/>
    <lineage>
        <taxon>Eukaryota</taxon>
        <taxon>Metazoa</taxon>
        <taxon>Ecdysozoa</taxon>
        <taxon>Arthropoda</taxon>
        <taxon>Chelicerata</taxon>
        <taxon>Arachnida</taxon>
        <taxon>Araneae</taxon>
        <taxon>Araneomorphae</taxon>
        <taxon>Entelegynae</taxon>
        <taxon>Araneoidea</taxon>
        <taxon>Linyphiidae</taxon>
        <taxon>Erigoninae</taxon>
        <taxon>Oedothorax</taxon>
    </lineage>
</organism>